<dbReference type="InterPro" id="IPR050173">
    <property type="entry name" value="ABC_transporter_C-like"/>
</dbReference>
<keyword evidence="7 9" id="KW-1133">Transmembrane helix</keyword>
<keyword evidence="3" id="KW-0813">Transport</keyword>
<keyword evidence="6" id="KW-0067">ATP-binding</keyword>
<evidence type="ECO:0000256" key="2">
    <source>
        <dbReference type="ARBA" id="ARBA00009726"/>
    </source>
</evidence>
<dbReference type="PANTHER" id="PTHR24223">
    <property type="entry name" value="ATP-BINDING CASSETTE SUB-FAMILY C"/>
    <property type="match status" value="1"/>
</dbReference>
<keyword evidence="4 9" id="KW-0812">Transmembrane</keyword>
<dbReference type="OMA" id="NEMITAM"/>
<dbReference type="SUPFAM" id="SSF90123">
    <property type="entry name" value="ABC transporter transmembrane region"/>
    <property type="match status" value="1"/>
</dbReference>
<comment type="subcellular location">
    <subcellularLocation>
        <location evidence="1">Membrane</location>
        <topology evidence="1">Multi-pass membrane protein</topology>
    </subcellularLocation>
</comment>
<evidence type="ECO:0000256" key="5">
    <source>
        <dbReference type="ARBA" id="ARBA00022741"/>
    </source>
</evidence>
<evidence type="ECO:0000259" key="10">
    <source>
        <dbReference type="PROSITE" id="PS50929"/>
    </source>
</evidence>
<keyword evidence="11" id="KW-1185">Reference proteome</keyword>
<evidence type="ECO:0000256" key="3">
    <source>
        <dbReference type="ARBA" id="ARBA00022448"/>
    </source>
</evidence>
<dbReference type="Pfam" id="PF00664">
    <property type="entry name" value="ABC_membrane"/>
    <property type="match status" value="1"/>
</dbReference>
<dbReference type="GO" id="GO:0016020">
    <property type="term" value="C:membrane"/>
    <property type="evidence" value="ECO:0007669"/>
    <property type="project" value="UniProtKB-SubCell"/>
</dbReference>
<feature type="transmembrane region" description="Helical" evidence="9">
    <location>
        <begin position="110"/>
        <end position="133"/>
    </location>
</feature>
<evidence type="ECO:0000256" key="8">
    <source>
        <dbReference type="ARBA" id="ARBA00023136"/>
    </source>
</evidence>
<evidence type="ECO:0000256" key="1">
    <source>
        <dbReference type="ARBA" id="ARBA00004141"/>
    </source>
</evidence>
<comment type="similarity">
    <text evidence="2">Belongs to the ABC transporter superfamily. ABCC family. Conjugate transporter (TC 3.A.1.208) subfamily.</text>
</comment>
<reference evidence="12" key="1">
    <citation type="submission" date="2022-11" db="UniProtKB">
        <authorList>
            <consortium name="WormBaseParasite"/>
        </authorList>
    </citation>
    <scope>IDENTIFICATION</scope>
</reference>
<evidence type="ECO:0000256" key="6">
    <source>
        <dbReference type="ARBA" id="ARBA00022840"/>
    </source>
</evidence>
<dbReference type="GO" id="GO:0005524">
    <property type="term" value="F:ATP binding"/>
    <property type="evidence" value="ECO:0007669"/>
    <property type="project" value="UniProtKB-KW"/>
</dbReference>
<dbReference type="WBParaSite" id="nRc.2.0.1.t16566-RA">
    <property type="protein sequence ID" value="nRc.2.0.1.t16566-RA"/>
    <property type="gene ID" value="nRc.2.0.1.g16566"/>
</dbReference>
<dbReference type="InterPro" id="IPR036640">
    <property type="entry name" value="ABC1_TM_sf"/>
</dbReference>
<organism evidence="11 12">
    <name type="scientific">Romanomermis culicivorax</name>
    <name type="common">Nematode worm</name>
    <dbReference type="NCBI Taxonomy" id="13658"/>
    <lineage>
        <taxon>Eukaryota</taxon>
        <taxon>Metazoa</taxon>
        <taxon>Ecdysozoa</taxon>
        <taxon>Nematoda</taxon>
        <taxon>Enoplea</taxon>
        <taxon>Dorylaimia</taxon>
        <taxon>Mermithida</taxon>
        <taxon>Mermithoidea</taxon>
        <taxon>Mermithidae</taxon>
        <taxon>Romanomermis</taxon>
    </lineage>
</organism>
<evidence type="ECO:0000256" key="9">
    <source>
        <dbReference type="SAM" id="Phobius"/>
    </source>
</evidence>
<protein>
    <submittedName>
        <fullName evidence="12">ABC transmembrane type-1 domain-containing protein</fullName>
    </submittedName>
</protein>
<keyword evidence="5" id="KW-0547">Nucleotide-binding</keyword>
<feature type="transmembrane region" description="Helical" evidence="9">
    <location>
        <begin position="69"/>
        <end position="89"/>
    </location>
</feature>
<proteinExistence type="inferred from homology"/>
<evidence type="ECO:0000313" key="12">
    <source>
        <dbReference type="WBParaSite" id="nRc.2.0.1.t16566-RA"/>
    </source>
</evidence>
<evidence type="ECO:0000313" key="11">
    <source>
        <dbReference type="Proteomes" id="UP000887565"/>
    </source>
</evidence>
<name>A0A915IRX7_ROMCU</name>
<sequence length="207" mass="23753">SKFITPLLRLGFKKSLEPPDFYKVLAQDESRTLCYALEESWENEVNESKVKNRPAKLHNAIYFVFGRKYILLGSILVFEILTVSTSGLREMEAGKIMNLLSNDVARFDQTVIFLHYFWAAPLSLIGFVALLWYEMGPSCLAGFLGLIILVPIQAFMGRKMGYYRRQVATLSDKRIGIMNELLNGIRVIKMYAWEIPFSQLVDAIRIK</sequence>
<dbReference type="Proteomes" id="UP000887565">
    <property type="component" value="Unplaced"/>
</dbReference>
<dbReference type="AlphaFoldDB" id="A0A915IRX7"/>
<feature type="transmembrane region" description="Helical" evidence="9">
    <location>
        <begin position="139"/>
        <end position="156"/>
    </location>
</feature>
<evidence type="ECO:0000256" key="7">
    <source>
        <dbReference type="ARBA" id="ARBA00022989"/>
    </source>
</evidence>
<dbReference type="InterPro" id="IPR011527">
    <property type="entry name" value="ABC1_TM_dom"/>
</dbReference>
<dbReference type="GO" id="GO:0140359">
    <property type="term" value="F:ABC-type transporter activity"/>
    <property type="evidence" value="ECO:0007669"/>
    <property type="project" value="InterPro"/>
</dbReference>
<dbReference type="Gene3D" id="1.20.1560.10">
    <property type="entry name" value="ABC transporter type 1, transmembrane domain"/>
    <property type="match status" value="1"/>
</dbReference>
<evidence type="ECO:0000256" key="4">
    <source>
        <dbReference type="ARBA" id="ARBA00022692"/>
    </source>
</evidence>
<dbReference type="PANTHER" id="PTHR24223:SF456">
    <property type="entry name" value="MULTIDRUG RESISTANCE-ASSOCIATED PROTEIN LETHAL(2)03659"/>
    <property type="match status" value="1"/>
</dbReference>
<keyword evidence="8 9" id="KW-0472">Membrane</keyword>
<accession>A0A915IRX7</accession>
<feature type="domain" description="ABC transmembrane type-1" evidence="10">
    <location>
        <begin position="90"/>
        <end position="207"/>
    </location>
</feature>
<dbReference type="PROSITE" id="PS50929">
    <property type="entry name" value="ABC_TM1F"/>
    <property type="match status" value="1"/>
</dbReference>